<dbReference type="InterPro" id="IPR011335">
    <property type="entry name" value="Restrct_endonuc-II-like"/>
</dbReference>
<dbReference type="PANTHER" id="PTHR34039">
    <property type="entry name" value="UPF0102 PROTEIN YRAN"/>
    <property type="match status" value="1"/>
</dbReference>
<evidence type="ECO:0000313" key="3">
    <source>
        <dbReference type="EMBL" id="SER17529.1"/>
    </source>
</evidence>
<dbReference type="RefSeq" id="WP_245786212.1">
    <property type="nucleotide sequence ID" value="NZ_FOFV01000006.1"/>
</dbReference>
<dbReference type="NCBIfam" id="NF009150">
    <property type="entry name" value="PRK12497.1-3"/>
    <property type="match status" value="1"/>
</dbReference>
<organism evidence="3 4">
    <name type="scientific">Lentzea albida</name>
    <dbReference type="NCBI Taxonomy" id="65499"/>
    <lineage>
        <taxon>Bacteria</taxon>
        <taxon>Bacillati</taxon>
        <taxon>Actinomycetota</taxon>
        <taxon>Actinomycetes</taxon>
        <taxon>Pseudonocardiales</taxon>
        <taxon>Pseudonocardiaceae</taxon>
        <taxon>Lentzea</taxon>
    </lineage>
</organism>
<dbReference type="SUPFAM" id="SSF52980">
    <property type="entry name" value="Restriction endonuclease-like"/>
    <property type="match status" value="1"/>
</dbReference>
<dbReference type="Proteomes" id="UP000199503">
    <property type="component" value="Unassembled WGS sequence"/>
</dbReference>
<gene>
    <name evidence="3" type="ORF">SAMN04488000_106381</name>
</gene>
<dbReference type="PANTHER" id="PTHR34039:SF1">
    <property type="entry name" value="UPF0102 PROTEIN YRAN"/>
    <property type="match status" value="1"/>
</dbReference>
<dbReference type="Pfam" id="PF02021">
    <property type="entry name" value="UPF0102"/>
    <property type="match status" value="1"/>
</dbReference>
<accession>A0A1H9M1X2</accession>
<keyword evidence="4" id="KW-1185">Reference proteome</keyword>
<evidence type="ECO:0000256" key="2">
    <source>
        <dbReference type="HAMAP-Rule" id="MF_00048"/>
    </source>
</evidence>
<dbReference type="HAMAP" id="MF_00048">
    <property type="entry name" value="UPF0102"/>
    <property type="match status" value="1"/>
</dbReference>
<name>A0A1H9M1X2_9PSEU</name>
<dbReference type="AlphaFoldDB" id="A0A1H9M1X2"/>
<dbReference type="InterPro" id="IPR003509">
    <property type="entry name" value="UPF0102_YraN-like"/>
</dbReference>
<proteinExistence type="inferred from homology"/>
<dbReference type="GO" id="GO:0003676">
    <property type="term" value="F:nucleic acid binding"/>
    <property type="evidence" value="ECO:0007669"/>
    <property type="project" value="InterPro"/>
</dbReference>
<evidence type="ECO:0000313" key="4">
    <source>
        <dbReference type="Proteomes" id="UP000199503"/>
    </source>
</evidence>
<keyword evidence="3" id="KW-0378">Hydrolase</keyword>
<reference evidence="4" key="1">
    <citation type="submission" date="2016-10" db="EMBL/GenBank/DDBJ databases">
        <authorList>
            <person name="Varghese N."/>
            <person name="Submissions S."/>
        </authorList>
    </citation>
    <scope>NUCLEOTIDE SEQUENCE [LARGE SCALE GENOMIC DNA]</scope>
    <source>
        <strain evidence="4">DSM 44437</strain>
    </source>
</reference>
<dbReference type="NCBIfam" id="NF009154">
    <property type="entry name" value="PRK12497.3-3"/>
    <property type="match status" value="1"/>
</dbReference>
<protein>
    <recommendedName>
        <fullName evidence="2">UPF0102 protein SAMN04488000_106381</fullName>
    </recommendedName>
</protein>
<dbReference type="EMBL" id="FOFV01000006">
    <property type="protein sequence ID" value="SER17529.1"/>
    <property type="molecule type" value="Genomic_DNA"/>
</dbReference>
<evidence type="ECO:0000256" key="1">
    <source>
        <dbReference type="ARBA" id="ARBA00006738"/>
    </source>
</evidence>
<dbReference type="CDD" id="cd20736">
    <property type="entry name" value="PoNe_Nuclease"/>
    <property type="match status" value="1"/>
</dbReference>
<keyword evidence="3" id="KW-0540">Nuclease</keyword>
<keyword evidence="3" id="KW-0255">Endonuclease</keyword>
<comment type="similarity">
    <text evidence="1 2">Belongs to the UPF0102 family.</text>
</comment>
<dbReference type="InterPro" id="IPR011856">
    <property type="entry name" value="tRNA_endonuc-like_dom_sf"/>
</dbReference>
<dbReference type="GO" id="GO:0004519">
    <property type="term" value="F:endonuclease activity"/>
    <property type="evidence" value="ECO:0007669"/>
    <property type="project" value="UniProtKB-KW"/>
</dbReference>
<dbReference type="Gene3D" id="3.40.1350.10">
    <property type="match status" value="1"/>
</dbReference>
<sequence>MVAQAQAQAQALVETRQQEKGRQGEELACRYLEGLGLVVLSRNWTCRDGELDIVAVEGDRLVVCEVKTRSGPAWGRPDEAVDQRKLSRLRRTALRWLAAHGVGWCSVRVDLISITWPPSGEPHLEHLRGA</sequence>
<dbReference type="STRING" id="65499.SAMN04488000_106381"/>